<dbReference type="STRING" id="391625.PPSIR1_04073"/>
<evidence type="ECO:0000256" key="1">
    <source>
        <dbReference type="ARBA" id="ARBA00022603"/>
    </source>
</evidence>
<keyword evidence="2" id="KW-0808">Transferase</keyword>
<dbReference type="PANTHER" id="PTHR43542">
    <property type="entry name" value="METHYLTRANSFERASE"/>
    <property type="match status" value="1"/>
</dbReference>
<dbReference type="PROSITE" id="PS00092">
    <property type="entry name" value="N6_MTASE"/>
    <property type="match status" value="1"/>
</dbReference>
<keyword evidence="4" id="KW-1185">Reference proteome</keyword>
<dbReference type="Pfam" id="PF03602">
    <property type="entry name" value="Cons_hypoth95"/>
    <property type="match status" value="1"/>
</dbReference>
<dbReference type="InterPro" id="IPR029063">
    <property type="entry name" value="SAM-dependent_MTases_sf"/>
</dbReference>
<comment type="caution">
    <text evidence="3">The sequence shown here is derived from an EMBL/GenBank/DDBJ whole genome shotgun (WGS) entry which is preliminary data.</text>
</comment>
<dbReference type="PIRSF" id="PIRSF004553">
    <property type="entry name" value="CHP00095"/>
    <property type="match status" value="1"/>
</dbReference>
<dbReference type="InterPro" id="IPR004398">
    <property type="entry name" value="RNA_MeTrfase_RsmD"/>
</dbReference>
<dbReference type="GO" id="GO:0003676">
    <property type="term" value="F:nucleic acid binding"/>
    <property type="evidence" value="ECO:0007669"/>
    <property type="project" value="InterPro"/>
</dbReference>
<evidence type="ECO:0000313" key="3">
    <source>
        <dbReference type="EMBL" id="EDM79285.1"/>
    </source>
</evidence>
<keyword evidence="1" id="KW-0489">Methyltransferase</keyword>
<accession>A6G4H3</accession>
<dbReference type="PANTHER" id="PTHR43542:SF1">
    <property type="entry name" value="METHYLTRANSFERASE"/>
    <property type="match status" value="1"/>
</dbReference>
<evidence type="ECO:0000256" key="2">
    <source>
        <dbReference type="ARBA" id="ARBA00022679"/>
    </source>
</evidence>
<evidence type="ECO:0000313" key="4">
    <source>
        <dbReference type="Proteomes" id="UP000005801"/>
    </source>
</evidence>
<dbReference type="RefSeq" id="WP_006971622.1">
    <property type="nucleotide sequence ID" value="NZ_ABCS01000021.1"/>
</dbReference>
<dbReference type="SUPFAM" id="SSF53335">
    <property type="entry name" value="S-adenosyl-L-methionine-dependent methyltransferases"/>
    <property type="match status" value="1"/>
</dbReference>
<dbReference type="Proteomes" id="UP000005801">
    <property type="component" value="Unassembled WGS sequence"/>
</dbReference>
<reference evidence="3 4" key="1">
    <citation type="submission" date="2007-06" db="EMBL/GenBank/DDBJ databases">
        <authorList>
            <person name="Shimkets L."/>
            <person name="Ferriera S."/>
            <person name="Johnson J."/>
            <person name="Kravitz S."/>
            <person name="Beeson K."/>
            <person name="Sutton G."/>
            <person name="Rogers Y.-H."/>
            <person name="Friedman R."/>
            <person name="Frazier M."/>
            <person name="Venter J.C."/>
        </authorList>
    </citation>
    <scope>NUCLEOTIDE SEQUENCE [LARGE SCALE GENOMIC DNA]</scope>
    <source>
        <strain evidence="3 4">SIR-1</strain>
    </source>
</reference>
<name>A6G4H3_9BACT</name>
<dbReference type="AlphaFoldDB" id="A6G4H3"/>
<dbReference type="Gene3D" id="3.40.50.150">
    <property type="entry name" value="Vaccinia Virus protein VP39"/>
    <property type="match status" value="1"/>
</dbReference>
<dbReference type="EMBL" id="ABCS01000021">
    <property type="protein sequence ID" value="EDM79285.1"/>
    <property type="molecule type" value="Genomic_DNA"/>
</dbReference>
<dbReference type="CDD" id="cd02440">
    <property type="entry name" value="AdoMet_MTases"/>
    <property type="match status" value="1"/>
</dbReference>
<dbReference type="OrthoDB" id="9803017at2"/>
<protein>
    <recommendedName>
        <fullName evidence="5">Methyltransferase</fullName>
    </recommendedName>
</protein>
<dbReference type="GO" id="GO:0031167">
    <property type="term" value="P:rRNA methylation"/>
    <property type="evidence" value="ECO:0007669"/>
    <property type="project" value="InterPro"/>
</dbReference>
<dbReference type="InterPro" id="IPR002052">
    <property type="entry name" value="DNA_methylase_N6_adenine_CS"/>
</dbReference>
<proteinExistence type="predicted"/>
<organism evidence="3 4">
    <name type="scientific">Plesiocystis pacifica SIR-1</name>
    <dbReference type="NCBI Taxonomy" id="391625"/>
    <lineage>
        <taxon>Bacteria</taxon>
        <taxon>Pseudomonadati</taxon>
        <taxon>Myxococcota</taxon>
        <taxon>Polyangia</taxon>
        <taxon>Nannocystales</taxon>
        <taxon>Nannocystaceae</taxon>
        <taxon>Plesiocystis</taxon>
    </lineage>
</organism>
<dbReference type="GO" id="GO:0008168">
    <property type="term" value="F:methyltransferase activity"/>
    <property type="evidence" value="ECO:0007669"/>
    <property type="project" value="UniProtKB-KW"/>
</dbReference>
<evidence type="ECO:0008006" key="5">
    <source>
        <dbReference type="Google" id="ProtNLM"/>
    </source>
</evidence>
<sequence>MQRVVSGRLGGRKLLPLPRSVTGVRPSSGRVRGAIFDRLQHEVVGAHVLDLFAGSGALAIEALSRGASHATLVEQQSGLARFLDRQLEALDLKSATRVVRDDARRFLDRQGPSATPFDLVLVDPPYAELNLYGEVLDRLLAGAWLAPSATVVIEYQKRRGQRPELAIPRRLVSEAVRDHGQTALEFFSLREPS</sequence>
<dbReference type="eggNOG" id="COG0742">
    <property type="taxonomic scope" value="Bacteria"/>
</dbReference>
<gene>
    <name evidence="3" type="ORF">PPSIR1_04073</name>
</gene>
<dbReference type="NCBIfam" id="TIGR00095">
    <property type="entry name" value="16S rRNA (guanine(966)-N(2))-methyltransferase RsmD"/>
    <property type="match status" value="1"/>
</dbReference>